<dbReference type="EMBL" id="MU393680">
    <property type="protein sequence ID" value="KAI4858853.1"/>
    <property type="molecule type" value="Genomic_DNA"/>
</dbReference>
<keyword evidence="2" id="KW-1185">Reference proteome</keyword>
<evidence type="ECO:0000313" key="1">
    <source>
        <dbReference type="EMBL" id="KAI4858853.1"/>
    </source>
</evidence>
<evidence type="ECO:0000313" key="2">
    <source>
        <dbReference type="Proteomes" id="UP001497700"/>
    </source>
</evidence>
<comment type="caution">
    <text evidence="1">The sequence shown here is derived from an EMBL/GenBank/DDBJ whole genome shotgun (WGS) entry which is preliminary data.</text>
</comment>
<sequence>MRYQSLSFLVVAVASVSALPSQVAKRDWVNDNNGNIKLIFSDDKITLGTVGIDEIIDSLADKCSTSGMCDTGDISLDGQLIAAGNGEVDDITVTIHPSGSYPTWIHNGLLDALRGAVKAVADCKDVTHKSDCPNPAVYCPITATTINECVVPRYWGINYQSPDSSSAAPPNIQADMTVEKDSDGFCDTFTTVGGAVAGAVNGVAGGIFSLLSLACGS</sequence>
<organism evidence="1 2">
    <name type="scientific">Hypoxylon rubiginosum</name>
    <dbReference type="NCBI Taxonomy" id="110542"/>
    <lineage>
        <taxon>Eukaryota</taxon>
        <taxon>Fungi</taxon>
        <taxon>Dikarya</taxon>
        <taxon>Ascomycota</taxon>
        <taxon>Pezizomycotina</taxon>
        <taxon>Sordariomycetes</taxon>
        <taxon>Xylariomycetidae</taxon>
        <taxon>Xylariales</taxon>
        <taxon>Hypoxylaceae</taxon>
        <taxon>Hypoxylon</taxon>
    </lineage>
</organism>
<reference evidence="1 2" key="1">
    <citation type="journal article" date="2022" name="New Phytol.">
        <title>Ecological generalism drives hyperdiversity of secondary metabolite gene clusters in xylarialean endophytes.</title>
        <authorList>
            <person name="Franco M.E.E."/>
            <person name="Wisecaver J.H."/>
            <person name="Arnold A.E."/>
            <person name="Ju Y.M."/>
            <person name="Slot J.C."/>
            <person name="Ahrendt S."/>
            <person name="Moore L.P."/>
            <person name="Eastman K.E."/>
            <person name="Scott K."/>
            <person name="Konkel Z."/>
            <person name="Mondo S.J."/>
            <person name="Kuo A."/>
            <person name="Hayes R.D."/>
            <person name="Haridas S."/>
            <person name="Andreopoulos B."/>
            <person name="Riley R."/>
            <person name="LaButti K."/>
            <person name="Pangilinan J."/>
            <person name="Lipzen A."/>
            <person name="Amirebrahimi M."/>
            <person name="Yan J."/>
            <person name="Adam C."/>
            <person name="Keymanesh K."/>
            <person name="Ng V."/>
            <person name="Louie K."/>
            <person name="Northen T."/>
            <person name="Drula E."/>
            <person name="Henrissat B."/>
            <person name="Hsieh H.M."/>
            <person name="Youens-Clark K."/>
            <person name="Lutzoni F."/>
            <person name="Miadlikowska J."/>
            <person name="Eastwood D.C."/>
            <person name="Hamelin R.C."/>
            <person name="Grigoriev I.V."/>
            <person name="U'Ren J.M."/>
        </authorList>
    </citation>
    <scope>NUCLEOTIDE SEQUENCE [LARGE SCALE GENOMIC DNA]</scope>
    <source>
        <strain evidence="1 2">CBS 119005</strain>
    </source>
</reference>
<name>A0ACB9YIT0_9PEZI</name>
<dbReference type="Proteomes" id="UP001497700">
    <property type="component" value="Unassembled WGS sequence"/>
</dbReference>
<accession>A0ACB9YIT0</accession>
<protein>
    <submittedName>
        <fullName evidence="1">Uncharacterized protein</fullName>
    </submittedName>
</protein>
<gene>
    <name evidence="1" type="ORF">F4820DRAFT_454465</name>
</gene>
<proteinExistence type="predicted"/>